<dbReference type="Pfam" id="PF02898">
    <property type="entry name" value="NO_synthase"/>
    <property type="match status" value="1"/>
</dbReference>
<dbReference type="Proteomes" id="UP000659904">
    <property type="component" value="Unassembled WGS sequence"/>
</dbReference>
<dbReference type="GO" id="GO:0004517">
    <property type="term" value="F:nitric-oxide synthase activity"/>
    <property type="evidence" value="ECO:0007669"/>
    <property type="project" value="InterPro"/>
</dbReference>
<feature type="domain" description="Nitric oxide synthase (NOS)" evidence="6">
    <location>
        <begin position="28"/>
        <end position="381"/>
    </location>
</feature>
<keyword evidence="8" id="KW-1185">Reference proteome</keyword>
<proteinExistence type="predicted"/>
<feature type="region of interest" description="Disordered" evidence="5">
    <location>
        <begin position="427"/>
        <end position="504"/>
    </location>
</feature>
<keyword evidence="2" id="KW-0479">Metal-binding</keyword>
<evidence type="ECO:0000256" key="5">
    <source>
        <dbReference type="SAM" id="MobiDB-lite"/>
    </source>
</evidence>
<dbReference type="Gene3D" id="3.90.1230.10">
    <property type="entry name" value="Nitric Oxide Synthase, Chain A, domain 3"/>
    <property type="match status" value="1"/>
</dbReference>
<dbReference type="Gene3D" id="3.90.440.10">
    <property type="entry name" value="Nitric Oxide Synthase,Heme Domain,Chain A domain 2"/>
    <property type="match status" value="1"/>
</dbReference>
<dbReference type="GO" id="GO:0006809">
    <property type="term" value="P:nitric oxide biosynthetic process"/>
    <property type="evidence" value="ECO:0007669"/>
    <property type="project" value="InterPro"/>
</dbReference>
<gene>
    <name evidence="7" type="ORF">Cci01nite_29700</name>
</gene>
<dbReference type="InterPro" id="IPR044940">
    <property type="entry name" value="NOS_dom_2"/>
</dbReference>
<dbReference type="SUPFAM" id="SSF56512">
    <property type="entry name" value="Nitric oxide (NO) synthase oxygenase domain"/>
    <property type="match status" value="1"/>
</dbReference>
<dbReference type="InterPro" id="IPR050607">
    <property type="entry name" value="NOS"/>
</dbReference>
<protein>
    <recommendedName>
        <fullName evidence="6">Nitric oxide synthase (NOS) domain-containing protein</fullName>
    </recommendedName>
</protein>
<reference evidence="7 8" key="1">
    <citation type="submission" date="2021-01" db="EMBL/GenBank/DDBJ databases">
        <title>Whole genome shotgun sequence of Catellatospora citrea NBRC 14495.</title>
        <authorList>
            <person name="Komaki H."/>
            <person name="Tamura T."/>
        </authorList>
    </citation>
    <scope>NUCLEOTIDE SEQUENCE [LARGE SCALE GENOMIC DNA]</scope>
    <source>
        <strain evidence="7 8">NBRC 14495</strain>
    </source>
</reference>
<dbReference type="GO" id="GO:0046872">
    <property type="term" value="F:metal ion binding"/>
    <property type="evidence" value="ECO:0007669"/>
    <property type="project" value="UniProtKB-KW"/>
</dbReference>
<accession>A0A8J3KD61</accession>
<evidence type="ECO:0000313" key="7">
    <source>
        <dbReference type="EMBL" id="GIF97876.1"/>
    </source>
</evidence>
<dbReference type="InterPro" id="IPR004030">
    <property type="entry name" value="NOS_N"/>
</dbReference>
<evidence type="ECO:0000313" key="8">
    <source>
        <dbReference type="Proteomes" id="UP000659904"/>
    </source>
</evidence>
<feature type="compositionally biased region" description="Basic residues" evidence="5">
    <location>
        <begin position="494"/>
        <end position="504"/>
    </location>
</feature>
<organism evidence="7 8">
    <name type="scientific">Catellatospora citrea</name>
    <dbReference type="NCBI Taxonomy" id="53366"/>
    <lineage>
        <taxon>Bacteria</taxon>
        <taxon>Bacillati</taxon>
        <taxon>Actinomycetota</taxon>
        <taxon>Actinomycetes</taxon>
        <taxon>Micromonosporales</taxon>
        <taxon>Micromonosporaceae</taxon>
        <taxon>Catellatospora</taxon>
    </lineage>
</organism>
<sequence length="504" mass="55540">MTAPHTPPTGYRDAPLTDWHPDRPVDFAEAEEFLRACYAELPKLGPVEPRLAVVREQIAALGTYSHTHAELVHGARMAWRNASRCIGRVYWRSLTVLDRRQHRVPDQIFDDLVSHLHTATGEGHNRGKLRAVISIFGQAVPGRPVTRLWNDQLIRYAGYRSGDGMTGDPQYEQFTSAVTRLGWTGKGSAFDLLPLVLQTGDGEPRLYELPESAVLEVPLAHPEYGWFAELGLRWHAVPAIANMRLSIGGVDYPLAPFSGWYMGTEIGARNLADAHRYNQIPVIAARLGLDTSSESTLWRDRALVELNRAVLWSFERAGVRVTDHHSESRLFLTHVERERRAGRDTPADWTWIVPPISGGLTPVFHRYYTEADQRPNFYLDRSAQHLSLTATTPAVTVPAQRTAPEPRTPVAAEPARCPITGQFAAAPAADSAAGRELGSPADGLDQDDLDFDLDGLAFDGHDPQLVDGVSRPPATQAEPAGSAPAPIPAEPVPARRRGLRRLLG</sequence>
<dbReference type="EMBL" id="BONH01000011">
    <property type="protein sequence ID" value="GIF97876.1"/>
    <property type="molecule type" value="Genomic_DNA"/>
</dbReference>
<keyword evidence="1" id="KW-0349">Heme</keyword>
<evidence type="ECO:0000256" key="2">
    <source>
        <dbReference type="ARBA" id="ARBA00022723"/>
    </source>
</evidence>
<dbReference type="InterPro" id="IPR036119">
    <property type="entry name" value="NOS_N_sf"/>
</dbReference>
<feature type="compositionally biased region" description="Acidic residues" evidence="5">
    <location>
        <begin position="444"/>
        <end position="453"/>
    </location>
</feature>
<evidence type="ECO:0000259" key="6">
    <source>
        <dbReference type="Pfam" id="PF02898"/>
    </source>
</evidence>
<keyword evidence="4" id="KW-0408">Iron</keyword>
<evidence type="ECO:0000256" key="3">
    <source>
        <dbReference type="ARBA" id="ARBA00023002"/>
    </source>
</evidence>
<dbReference type="PANTHER" id="PTHR43410">
    <property type="entry name" value="NITRIC OXIDE SYNTHASE OXYGENASE"/>
    <property type="match status" value="1"/>
</dbReference>
<keyword evidence="3" id="KW-0560">Oxidoreductase</keyword>
<evidence type="ECO:0000256" key="4">
    <source>
        <dbReference type="ARBA" id="ARBA00023004"/>
    </source>
</evidence>
<dbReference type="RefSeq" id="WP_203831841.1">
    <property type="nucleotide sequence ID" value="NZ_BONH01000011.1"/>
</dbReference>
<dbReference type="InterPro" id="IPR044944">
    <property type="entry name" value="NOS_dom_3"/>
</dbReference>
<dbReference type="InterPro" id="IPR044943">
    <property type="entry name" value="NOS_dom_1"/>
</dbReference>
<dbReference type="PANTHER" id="PTHR43410:SF1">
    <property type="entry name" value="NITRIC OXIDE SYNTHASE"/>
    <property type="match status" value="1"/>
</dbReference>
<dbReference type="AlphaFoldDB" id="A0A8J3KD61"/>
<evidence type="ECO:0000256" key="1">
    <source>
        <dbReference type="ARBA" id="ARBA00022617"/>
    </source>
</evidence>
<comment type="caution">
    <text evidence="7">The sequence shown here is derived from an EMBL/GenBank/DDBJ whole genome shotgun (WGS) entry which is preliminary data.</text>
</comment>
<name>A0A8J3KD61_9ACTN</name>
<dbReference type="Gene3D" id="3.90.340.10">
    <property type="entry name" value="Nitric Oxide Synthase, Chain A, domain 1"/>
    <property type="match status" value="1"/>
</dbReference>